<gene>
    <name evidence="2" type="ORF">AMELA_G00094800</name>
</gene>
<dbReference type="AlphaFoldDB" id="A0A7J6AX18"/>
<name>A0A7J6AX18_AMEME</name>
<evidence type="ECO:0000313" key="2">
    <source>
        <dbReference type="EMBL" id="KAF4087384.1"/>
    </source>
</evidence>
<dbReference type="CDD" id="cd00934">
    <property type="entry name" value="PTB"/>
    <property type="match status" value="1"/>
</dbReference>
<dbReference type="EMBL" id="JAAGNN010000007">
    <property type="protein sequence ID" value="KAF4087384.1"/>
    <property type="molecule type" value="Genomic_DNA"/>
</dbReference>
<dbReference type="InterPro" id="IPR006020">
    <property type="entry name" value="PTB/PI_dom"/>
</dbReference>
<dbReference type="SUPFAM" id="SSF50729">
    <property type="entry name" value="PH domain-like"/>
    <property type="match status" value="1"/>
</dbReference>
<proteinExistence type="predicted"/>
<protein>
    <recommendedName>
        <fullName evidence="1">PID domain-containing protein</fullName>
    </recommendedName>
</protein>
<dbReference type="Proteomes" id="UP000593565">
    <property type="component" value="Unassembled WGS sequence"/>
</dbReference>
<dbReference type="PROSITE" id="PS01179">
    <property type="entry name" value="PID"/>
    <property type="match status" value="1"/>
</dbReference>
<dbReference type="Pfam" id="PF00640">
    <property type="entry name" value="PID"/>
    <property type="match status" value="1"/>
</dbReference>
<evidence type="ECO:0000313" key="3">
    <source>
        <dbReference type="Proteomes" id="UP000593565"/>
    </source>
</evidence>
<reference evidence="2 3" key="1">
    <citation type="submission" date="2020-02" db="EMBL/GenBank/DDBJ databases">
        <title>A chromosome-scale genome assembly of the black bullhead catfish (Ameiurus melas).</title>
        <authorList>
            <person name="Wen M."/>
            <person name="Zham M."/>
            <person name="Cabau C."/>
            <person name="Klopp C."/>
            <person name="Donnadieu C."/>
            <person name="Roques C."/>
            <person name="Bouchez O."/>
            <person name="Lampietro C."/>
            <person name="Jouanno E."/>
            <person name="Herpin A."/>
            <person name="Louis A."/>
            <person name="Berthelot C."/>
            <person name="Parey E."/>
            <person name="Roest-Crollius H."/>
            <person name="Braasch I."/>
            <person name="Postlethwait J."/>
            <person name="Robinson-Rechavi M."/>
            <person name="Echchiki A."/>
            <person name="Begum T."/>
            <person name="Montfort J."/>
            <person name="Schartl M."/>
            <person name="Bobe J."/>
            <person name="Guiguen Y."/>
        </authorList>
    </citation>
    <scope>NUCLEOTIDE SEQUENCE [LARGE SCALE GENOMIC DNA]</scope>
    <source>
        <strain evidence="2">M_S1</strain>
        <tissue evidence="2">Blood</tissue>
    </source>
</reference>
<comment type="caution">
    <text evidence="2">The sequence shown here is derived from an EMBL/GenBank/DDBJ whole genome shotgun (WGS) entry which is preliminary data.</text>
</comment>
<accession>A0A7J6AX18</accession>
<feature type="domain" description="PID" evidence="1">
    <location>
        <begin position="17"/>
        <end position="134"/>
    </location>
</feature>
<organism evidence="2 3">
    <name type="scientific">Ameiurus melas</name>
    <name type="common">Black bullhead</name>
    <name type="synonym">Silurus melas</name>
    <dbReference type="NCBI Taxonomy" id="219545"/>
    <lineage>
        <taxon>Eukaryota</taxon>
        <taxon>Metazoa</taxon>
        <taxon>Chordata</taxon>
        <taxon>Craniata</taxon>
        <taxon>Vertebrata</taxon>
        <taxon>Euteleostomi</taxon>
        <taxon>Actinopterygii</taxon>
        <taxon>Neopterygii</taxon>
        <taxon>Teleostei</taxon>
        <taxon>Ostariophysi</taxon>
        <taxon>Siluriformes</taxon>
        <taxon>Ictaluridae</taxon>
        <taxon>Ameiurus</taxon>
    </lineage>
</organism>
<sequence length="275" mass="30969">MEGAEDKGRGRGTEKIFSLWYVGCSALDRRTTLPMLPWLVAEIRRKSESGPVQARPVQLSLTPPMIRCVPASSSSASVFIFEHKAQCISRFVHNSHDLAYFAYLIRSQPDDPEGEMVCHVFKACDPDQVSEVISSIRQTSKSALKEENKPKQEAEESFYNSQKFEVLYCGKVTVNHKKASSTLIDDCIDLFREHESERRRLRLLNGQRSVETPVDFSMGDDPLNASLSEAALTEINEKAGSARGAFPECIQEDSGFEQQEFESLQQLGRWLTEDP</sequence>
<dbReference type="Gene3D" id="2.30.29.30">
    <property type="entry name" value="Pleckstrin-homology domain (PH domain)/Phosphotyrosine-binding domain (PTB)"/>
    <property type="match status" value="1"/>
</dbReference>
<dbReference type="SMART" id="SM00462">
    <property type="entry name" value="PTB"/>
    <property type="match status" value="1"/>
</dbReference>
<dbReference type="InterPro" id="IPR011993">
    <property type="entry name" value="PH-like_dom_sf"/>
</dbReference>
<evidence type="ECO:0000259" key="1">
    <source>
        <dbReference type="PROSITE" id="PS01179"/>
    </source>
</evidence>
<keyword evidence="3" id="KW-1185">Reference proteome</keyword>